<proteinExistence type="predicted"/>
<dbReference type="SUPFAM" id="SSF81837">
    <property type="entry name" value="BEACH domain"/>
    <property type="match status" value="1"/>
</dbReference>
<evidence type="ECO:0000259" key="2">
    <source>
        <dbReference type="PROSITE" id="PS51783"/>
    </source>
</evidence>
<dbReference type="EMBL" id="UXUI01008105">
    <property type="protein sequence ID" value="VDD90509.1"/>
    <property type="molecule type" value="Genomic_DNA"/>
</dbReference>
<dbReference type="PROSITE" id="PS50197">
    <property type="entry name" value="BEACH"/>
    <property type="match status" value="1"/>
</dbReference>
<name>A0A0N4V5Y0_ENTVE</name>
<dbReference type="Pfam" id="PF14844">
    <property type="entry name" value="PH_BEACH"/>
    <property type="match status" value="1"/>
</dbReference>
<dbReference type="InterPro" id="IPR011993">
    <property type="entry name" value="PH-like_dom_sf"/>
</dbReference>
<dbReference type="SMART" id="SM00320">
    <property type="entry name" value="WD40"/>
    <property type="match status" value="3"/>
</dbReference>
<evidence type="ECO:0000313" key="4">
    <source>
        <dbReference type="Proteomes" id="UP000274131"/>
    </source>
</evidence>
<reference evidence="5" key="1">
    <citation type="submission" date="2017-02" db="UniProtKB">
        <authorList>
            <consortium name="WormBaseParasite"/>
        </authorList>
    </citation>
    <scope>IDENTIFICATION</scope>
</reference>
<dbReference type="InterPro" id="IPR036322">
    <property type="entry name" value="WD40_repeat_dom_sf"/>
</dbReference>
<dbReference type="Proteomes" id="UP000274131">
    <property type="component" value="Unassembled WGS sequence"/>
</dbReference>
<dbReference type="InterPro" id="IPR023362">
    <property type="entry name" value="PH-BEACH_dom"/>
</dbReference>
<dbReference type="Pfam" id="PF02138">
    <property type="entry name" value="Beach"/>
    <property type="match status" value="1"/>
</dbReference>
<dbReference type="SMART" id="SM01026">
    <property type="entry name" value="Beach"/>
    <property type="match status" value="1"/>
</dbReference>
<feature type="domain" description="BEACH-type PH" evidence="2">
    <location>
        <begin position="343"/>
        <end position="446"/>
    </location>
</feature>
<dbReference type="STRING" id="51028.A0A0N4V5Y0"/>
<evidence type="ECO:0000259" key="1">
    <source>
        <dbReference type="PROSITE" id="PS50197"/>
    </source>
</evidence>
<dbReference type="PROSITE" id="PS51783">
    <property type="entry name" value="PH_BEACH"/>
    <property type="match status" value="1"/>
</dbReference>
<dbReference type="Gene3D" id="1.10.1540.10">
    <property type="entry name" value="BEACH domain"/>
    <property type="match status" value="1"/>
</dbReference>
<dbReference type="InterPro" id="IPR001680">
    <property type="entry name" value="WD40_rpt"/>
</dbReference>
<dbReference type="Gene3D" id="2.130.10.10">
    <property type="entry name" value="YVTN repeat-like/Quinoprotein amine dehydrogenase"/>
    <property type="match status" value="1"/>
</dbReference>
<protein>
    <submittedName>
        <fullName evidence="5">BEACH domain-containing protein</fullName>
    </submittedName>
</protein>
<dbReference type="OrthoDB" id="26681at2759"/>
<dbReference type="SUPFAM" id="SSF50978">
    <property type="entry name" value="WD40 repeat-like"/>
    <property type="match status" value="1"/>
</dbReference>
<accession>A0A0N4V5Y0</accession>
<evidence type="ECO:0000313" key="3">
    <source>
        <dbReference type="EMBL" id="VDD90509.1"/>
    </source>
</evidence>
<dbReference type="PANTHER" id="PTHR13743">
    <property type="entry name" value="BEIGE/BEACH-RELATED"/>
    <property type="match status" value="1"/>
</dbReference>
<dbReference type="CDD" id="cd06071">
    <property type="entry name" value="Beach"/>
    <property type="match status" value="1"/>
</dbReference>
<dbReference type="InterPro" id="IPR050865">
    <property type="entry name" value="BEACH_Domain"/>
</dbReference>
<feature type="domain" description="BEACH" evidence="1">
    <location>
        <begin position="453"/>
        <end position="761"/>
    </location>
</feature>
<sequence length="1131" mass="128682">MKCRYKWRSQIKVATSTEAVNRILFAISAVSHIFVIIQPSCGCVVSEEEEKLFSHFISFLFTTWKTDRYMNAGLGIWNLPARTSVWAKILLSCRDRSRLILGQLLAYLVFPAEKKLSKRTCERCCSKVPDSTLRKRLLIVRMFANDVLYKTMLKALLDINLDYQYTMNFALHELAVVEEGVNRTLLQDIEKLIRFLRNLQIDSPFANLSEERLRSLNSDEKLSIQSYVENRNAHLLTMRQKASAIFDDEQIYVEQVSQIQLCHPEAVCHDPSSWPQSWELDPTEGPNRERRRLVPAHLRFDKQFILPEYVYKLENRDHPLPLSNLLSGRRTSAKEWNMVESLAPGERIKTVMQATVVRSTVESQGEVLIGDRKFYFFGGSTRTTQKGILQTATVVLAWDYDQVLEVYKRHNLLKDQAVEIFFSDGQTYLIAFEDSDKRNQFLDSLLAMDLPHLVNTPQNLLQSTTQLWREGSITNFEYLMELNKLAGRTFNDLMQYPVFPFILSDYLSKEINLASPLVYRNLSKPMAVQNKSMEQHYLQNYECLEQERKRLLQTHATPAVLGPYHYGSHYSNSGIVVHYLVRLPPFTEIALEYQDNNFDIADRLFNSVETTWRLSSYESTTDFKELIPEFFCCYDFLINREGLNLGVRQNGLPVNDVILPNWCMNSARLFVLIHRQALESATVTSSLHLWIDLIFGYKQIGSAAVQAINVFHPAVTQTYRDGISAINTANIDPISVGALETMVRTYGQMPTQLFLSPHLPHMAVRNLFTHTTKSSLSPLTTVMGLRWGEFVGSPDSEFGDPVVVLRQHPSRSCGHLSHLQSFPDGSCYAYPDKTWLLSWAKSSSKSKDVFMLGFLSWRFSDSLVRMCLLGSNVPTWRNLIDLYNFKVTAVAFSFTSDLLFVALTLGVTRVYRISADDTGSWKCAFLRELFAHDIDVSTISICSEYAVAATGCLRGKLCIWDTNKLSYVRTLFSCPEFCVMQSCISCTTCDIGVFLQSPEQNVVKLYTVNGDLVGEVTTEVSITAMCMTTLPEGTAVNCLVLGMENGVIRFLNMWTMQLLRDISHPNYMEPIVSLTFSSRCTRLFACLASGCIVCWQGGNLNAKRLGGLTIVSSSGTFQKPTADSTDKEFHD</sequence>
<dbReference type="InterPro" id="IPR000409">
    <property type="entry name" value="BEACH_dom"/>
</dbReference>
<evidence type="ECO:0000313" key="5">
    <source>
        <dbReference type="WBParaSite" id="EVEC_0000564901-mRNA-1"/>
    </source>
</evidence>
<reference evidence="3 4" key="2">
    <citation type="submission" date="2018-10" db="EMBL/GenBank/DDBJ databases">
        <authorList>
            <consortium name="Pathogen Informatics"/>
        </authorList>
    </citation>
    <scope>NUCLEOTIDE SEQUENCE [LARGE SCALE GENOMIC DNA]</scope>
</reference>
<dbReference type="InterPro" id="IPR036372">
    <property type="entry name" value="BEACH_dom_sf"/>
</dbReference>
<dbReference type="InterPro" id="IPR015943">
    <property type="entry name" value="WD40/YVTN_repeat-like_dom_sf"/>
</dbReference>
<dbReference type="Gene3D" id="2.30.29.30">
    <property type="entry name" value="Pleckstrin-homology domain (PH domain)/Phosphotyrosine-binding domain (PTB)"/>
    <property type="match status" value="1"/>
</dbReference>
<dbReference type="AlphaFoldDB" id="A0A0N4V5Y0"/>
<dbReference type="SUPFAM" id="SSF50729">
    <property type="entry name" value="PH domain-like"/>
    <property type="match status" value="1"/>
</dbReference>
<dbReference type="WBParaSite" id="EVEC_0000564901-mRNA-1">
    <property type="protein sequence ID" value="EVEC_0000564901-mRNA-1"/>
    <property type="gene ID" value="EVEC_0000564901"/>
</dbReference>
<keyword evidence="4" id="KW-1185">Reference proteome</keyword>
<gene>
    <name evidence="3" type="ORF">EVEC_LOCUS5260</name>
</gene>
<organism evidence="5">
    <name type="scientific">Enterobius vermicularis</name>
    <name type="common">Human pinworm</name>
    <dbReference type="NCBI Taxonomy" id="51028"/>
    <lineage>
        <taxon>Eukaryota</taxon>
        <taxon>Metazoa</taxon>
        <taxon>Ecdysozoa</taxon>
        <taxon>Nematoda</taxon>
        <taxon>Chromadorea</taxon>
        <taxon>Rhabditida</taxon>
        <taxon>Spirurina</taxon>
        <taxon>Oxyuridomorpha</taxon>
        <taxon>Oxyuroidea</taxon>
        <taxon>Oxyuridae</taxon>
        <taxon>Enterobius</taxon>
    </lineage>
</organism>
<dbReference type="PANTHER" id="PTHR13743:SF86">
    <property type="entry name" value="LYSOSOMAL-TRAFFICKING REGULATOR"/>
    <property type="match status" value="1"/>
</dbReference>